<protein>
    <submittedName>
        <fullName evidence="1">Carbohydrate ABC transporter substrate-binding protein</fullName>
    </submittedName>
</protein>
<reference evidence="1 2" key="1">
    <citation type="submission" date="2018-08" db="EMBL/GenBank/DDBJ databases">
        <title>A genome reference for cultivated species of the human gut microbiota.</title>
        <authorList>
            <person name="Zou Y."/>
            <person name="Xue W."/>
            <person name="Luo G."/>
        </authorList>
    </citation>
    <scope>NUCLEOTIDE SEQUENCE [LARGE SCALE GENOMIC DNA]</scope>
    <source>
        <strain evidence="1 2">AF22-12AC</strain>
    </source>
</reference>
<evidence type="ECO:0000313" key="2">
    <source>
        <dbReference type="Proteomes" id="UP000266172"/>
    </source>
</evidence>
<dbReference type="PANTHER" id="PTHR43649:SF12">
    <property type="entry name" value="DIACETYLCHITOBIOSE BINDING PROTEIN DASA"/>
    <property type="match status" value="1"/>
</dbReference>
<name>A0A395V750_9FIRM</name>
<proteinExistence type="predicted"/>
<dbReference type="Gene3D" id="3.40.190.10">
    <property type="entry name" value="Periplasmic binding protein-like II"/>
    <property type="match status" value="2"/>
</dbReference>
<dbReference type="AlphaFoldDB" id="A0A395V750"/>
<dbReference type="Pfam" id="PF01547">
    <property type="entry name" value="SBP_bac_1"/>
    <property type="match status" value="1"/>
</dbReference>
<dbReference type="InterPro" id="IPR050490">
    <property type="entry name" value="Bact_solute-bd_prot1"/>
</dbReference>
<comment type="caution">
    <text evidence="1">The sequence shown here is derived from an EMBL/GenBank/DDBJ whole genome shotgun (WGS) entry which is preliminary data.</text>
</comment>
<dbReference type="SUPFAM" id="SSF53850">
    <property type="entry name" value="Periplasmic binding protein-like II"/>
    <property type="match status" value="1"/>
</dbReference>
<organism evidence="1 2">
    <name type="scientific">Roseburia hominis</name>
    <dbReference type="NCBI Taxonomy" id="301301"/>
    <lineage>
        <taxon>Bacteria</taxon>
        <taxon>Bacillati</taxon>
        <taxon>Bacillota</taxon>
        <taxon>Clostridia</taxon>
        <taxon>Lachnospirales</taxon>
        <taxon>Lachnospiraceae</taxon>
        <taxon>Roseburia</taxon>
    </lineage>
</organism>
<dbReference type="EMBL" id="QRVL01000005">
    <property type="protein sequence ID" value="RGS40870.1"/>
    <property type="molecule type" value="Genomic_DNA"/>
</dbReference>
<evidence type="ECO:0000313" key="1">
    <source>
        <dbReference type="EMBL" id="RGS40870.1"/>
    </source>
</evidence>
<accession>A0A395V750</accession>
<sequence>MSFLLVKIVGVTQHLLPHVERNDTIADVKDRCYVTPVRKGGIMMMGKRFLALGLTVAMTGSLLAGCGSAGTESSAGASAGSSESGRSGNENAKVELELFSTKTENADILQQMIDGFMEKNPDIKITLTSESDAATVLKTRLTKNDVPELIAMGGDSNYTELQSAGVLLDLSGEDFISEVQSAYLKMLYDVNVDKEQKAYGVPYATNASGVLYNEDLFAQAGVEVPQTWSEFQDVVIQLQEAGITPFELTFADSWTCLPPWNSMAPVIPAENFTDERKEGKTAFTGTHEEVLEKYLWLLDYAQDDFMGTTYTDGNAAFANGAAAMMINGNWAISEFLNTNPDMNKMYPIDWTV</sequence>
<dbReference type="Proteomes" id="UP000266172">
    <property type="component" value="Unassembled WGS sequence"/>
</dbReference>
<dbReference type="InterPro" id="IPR006059">
    <property type="entry name" value="SBP"/>
</dbReference>
<dbReference type="PANTHER" id="PTHR43649">
    <property type="entry name" value="ARABINOSE-BINDING PROTEIN-RELATED"/>
    <property type="match status" value="1"/>
</dbReference>
<gene>
    <name evidence="1" type="ORF">DWX93_08835</name>
</gene>